<feature type="compositionally biased region" description="Acidic residues" evidence="1">
    <location>
        <begin position="102"/>
        <end position="138"/>
    </location>
</feature>
<sequence length="168" mass="17660">MLSAAATSMGDSLKPSSSPSLPHTDCRNLSDQPTTTTATDVPSSTNPAASEPLQKAEAAPSQISEASLHPAPPADDNTDVPDSAGTESKEQVRADQEARPEGDEDEDEDAGDSEFEVPADSRAEEDDDSIAADEDIADEEEVNSLMRVRLPMSVNSIVSPAFLSFCPL</sequence>
<reference evidence="2 3" key="1">
    <citation type="submission" date="2018-11" db="EMBL/GenBank/DDBJ databases">
        <authorList>
            <consortium name="Pathogen Informatics"/>
        </authorList>
    </citation>
    <scope>NUCLEOTIDE SEQUENCE [LARGE SCALE GENOMIC DNA]</scope>
</reference>
<evidence type="ECO:0000256" key="1">
    <source>
        <dbReference type="SAM" id="MobiDB-lite"/>
    </source>
</evidence>
<organism evidence="2 3">
    <name type="scientific">Dibothriocephalus latus</name>
    <name type="common">Fish tapeworm</name>
    <name type="synonym">Diphyllobothrium latum</name>
    <dbReference type="NCBI Taxonomy" id="60516"/>
    <lineage>
        <taxon>Eukaryota</taxon>
        <taxon>Metazoa</taxon>
        <taxon>Spiralia</taxon>
        <taxon>Lophotrochozoa</taxon>
        <taxon>Platyhelminthes</taxon>
        <taxon>Cestoda</taxon>
        <taxon>Eucestoda</taxon>
        <taxon>Diphyllobothriidea</taxon>
        <taxon>Diphyllobothriidae</taxon>
        <taxon>Dibothriocephalus</taxon>
    </lineage>
</organism>
<gene>
    <name evidence="2" type="ORF">DILT_LOCUS11096</name>
</gene>
<evidence type="ECO:0000313" key="3">
    <source>
        <dbReference type="Proteomes" id="UP000281553"/>
    </source>
</evidence>
<feature type="compositionally biased region" description="Basic and acidic residues" evidence="1">
    <location>
        <begin position="87"/>
        <end position="101"/>
    </location>
</feature>
<dbReference type="AlphaFoldDB" id="A0A3P7LEB8"/>
<evidence type="ECO:0000313" key="2">
    <source>
        <dbReference type="EMBL" id="VDN15265.1"/>
    </source>
</evidence>
<protein>
    <submittedName>
        <fullName evidence="2">Uncharacterized protein</fullName>
    </submittedName>
</protein>
<feature type="non-terminal residue" evidence="2">
    <location>
        <position position="168"/>
    </location>
</feature>
<dbReference type="EMBL" id="UYRU01061921">
    <property type="protein sequence ID" value="VDN15265.1"/>
    <property type="molecule type" value="Genomic_DNA"/>
</dbReference>
<feature type="compositionally biased region" description="Polar residues" evidence="1">
    <location>
        <begin position="1"/>
        <end position="10"/>
    </location>
</feature>
<name>A0A3P7LEB8_DIBLA</name>
<keyword evidence="3" id="KW-1185">Reference proteome</keyword>
<accession>A0A3P7LEB8</accession>
<feature type="region of interest" description="Disordered" evidence="1">
    <location>
        <begin position="1"/>
        <end position="138"/>
    </location>
</feature>
<proteinExistence type="predicted"/>
<dbReference type="Proteomes" id="UP000281553">
    <property type="component" value="Unassembled WGS sequence"/>
</dbReference>
<feature type="compositionally biased region" description="Low complexity" evidence="1">
    <location>
        <begin position="12"/>
        <end position="22"/>
    </location>
</feature>